<dbReference type="AlphaFoldDB" id="A0A841GNX0"/>
<dbReference type="RefSeq" id="WP_170035734.1">
    <property type="nucleotide sequence ID" value="NZ_JABDTL010000001.1"/>
</dbReference>
<dbReference type="Gene3D" id="3.40.50.720">
    <property type="entry name" value="NAD(P)-binding Rossmann-like Domain"/>
    <property type="match status" value="1"/>
</dbReference>
<dbReference type="InterPro" id="IPR035985">
    <property type="entry name" value="Ubiquitin-activating_enz"/>
</dbReference>
<dbReference type="CDD" id="cd01483">
    <property type="entry name" value="E1_enzyme_family"/>
    <property type="match status" value="1"/>
</dbReference>
<feature type="compositionally biased region" description="Pro residues" evidence="1">
    <location>
        <begin position="273"/>
        <end position="282"/>
    </location>
</feature>
<dbReference type="Pfam" id="PF00899">
    <property type="entry name" value="ThiF"/>
    <property type="match status" value="1"/>
</dbReference>
<sequence>MADKKVETHRIDPRLLEGPVRMLVVGCGGTGAAFASGLPNLHHSMVALGHPGGLEVTLADGDQVTDANRGRTPFTEHHIGRNKAEVLITGINRFWGLNWRVHPRYITSDDKLDFDIVVGCMDNRAGRRMIAASTRRAAKVRYWLDAGNGPAFGQVVLGQPARGQKDPLRLPTVDELLSDTVRLGPEDNGPSCSVREALTKQAPFINHLLAYHMLFLLAQIFSRGEITHHGAFVAAEIGLVQPIPVDPKQWAAMRGGPAEVAGGTRPVRGRTRPAPPAVPLAA</sequence>
<name>A0A841GNX0_9BACT</name>
<comment type="caution">
    <text evidence="3">The sequence shown here is derived from an EMBL/GenBank/DDBJ whole genome shotgun (WGS) entry which is preliminary data.</text>
</comment>
<gene>
    <name evidence="3" type="ORF">HNQ61_001966</name>
</gene>
<organism evidence="3 4">
    <name type="scientific">Longimicrobium terrae</name>
    <dbReference type="NCBI Taxonomy" id="1639882"/>
    <lineage>
        <taxon>Bacteria</taxon>
        <taxon>Pseudomonadati</taxon>
        <taxon>Gemmatimonadota</taxon>
        <taxon>Longimicrobiia</taxon>
        <taxon>Longimicrobiales</taxon>
        <taxon>Longimicrobiaceae</taxon>
        <taxon>Longimicrobium</taxon>
    </lineage>
</organism>
<proteinExistence type="predicted"/>
<dbReference type="InterPro" id="IPR000594">
    <property type="entry name" value="ThiF_NAD_FAD-bd"/>
</dbReference>
<accession>A0A841GNX0</accession>
<dbReference type="EMBL" id="JACHIA010000004">
    <property type="protein sequence ID" value="MBB6070347.1"/>
    <property type="molecule type" value="Genomic_DNA"/>
</dbReference>
<keyword evidence="4" id="KW-1185">Reference proteome</keyword>
<feature type="region of interest" description="Disordered" evidence="1">
    <location>
        <begin position="254"/>
        <end position="282"/>
    </location>
</feature>
<dbReference type="Proteomes" id="UP000582837">
    <property type="component" value="Unassembled WGS sequence"/>
</dbReference>
<dbReference type="GO" id="GO:0008641">
    <property type="term" value="F:ubiquitin-like modifier activating enzyme activity"/>
    <property type="evidence" value="ECO:0007669"/>
    <property type="project" value="InterPro"/>
</dbReference>
<dbReference type="SUPFAM" id="SSF69572">
    <property type="entry name" value="Activating enzymes of the ubiquitin-like proteins"/>
    <property type="match status" value="1"/>
</dbReference>
<reference evidence="3 4" key="1">
    <citation type="submission" date="2020-08" db="EMBL/GenBank/DDBJ databases">
        <title>Genomic Encyclopedia of Type Strains, Phase IV (KMG-IV): sequencing the most valuable type-strain genomes for metagenomic binning, comparative biology and taxonomic classification.</title>
        <authorList>
            <person name="Goeker M."/>
        </authorList>
    </citation>
    <scope>NUCLEOTIDE SEQUENCE [LARGE SCALE GENOMIC DNA]</scope>
    <source>
        <strain evidence="3 4">DSM 29007</strain>
    </source>
</reference>
<dbReference type="InterPro" id="IPR022500">
    <property type="entry name" value="PRTRC_ThiF"/>
</dbReference>
<feature type="domain" description="THIF-type NAD/FAD binding fold" evidence="2">
    <location>
        <begin position="20"/>
        <end position="158"/>
    </location>
</feature>
<dbReference type="NCBIfam" id="TIGR03736">
    <property type="entry name" value="PRTRC_ThiF"/>
    <property type="match status" value="1"/>
</dbReference>
<evidence type="ECO:0000313" key="4">
    <source>
        <dbReference type="Proteomes" id="UP000582837"/>
    </source>
</evidence>
<protein>
    <submittedName>
        <fullName evidence="3">PRTRC genetic system ThiF family protein</fullName>
    </submittedName>
</protein>
<evidence type="ECO:0000256" key="1">
    <source>
        <dbReference type="SAM" id="MobiDB-lite"/>
    </source>
</evidence>
<evidence type="ECO:0000259" key="2">
    <source>
        <dbReference type="Pfam" id="PF00899"/>
    </source>
</evidence>
<evidence type="ECO:0000313" key="3">
    <source>
        <dbReference type="EMBL" id="MBB6070347.1"/>
    </source>
</evidence>